<organism evidence="1 2">
    <name type="scientific">Candidatus Electrothrix aarhusensis</name>
    <dbReference type="NCBI Taxonomy" id="1859131"/>
    <lineage>
        <taxon>Bacteria</taxon>
        <taxon>Pseudomonadati</taxon>
        <taxon>Thermodesulfobacteriota</taxon>
        <taxon>Desulfobulbia</taxon>
        <taxon>Desulfobulbales</taxon>
        <taxon>Desulfobulbaceae</taxon>
        <taxon>Candidatus Electrothrix</taxon>
    </lineage>
</organism>
<dbReference type="AlphaFoldDB" id="A0A444J485"/>
<protein>
    <submittedName>
        <fullName evidence="1">Uncharacterized protein</fullName>
    </submittedName>
</protein>
<sequence length="102" mass="11075">MLTRVAQGLLGLSRKMSLVYSVTAAAMASRSCSISRSGITTLVPPRTCTNFWYMRKEGWLVTTSSPDRTKALTRNSITSLEPLPRMISSGAAPVQSARALVR</sequence>
<gene>
    <name evidence="1" type="ORF">H206_05498</name>
</gene>
<reference evidence="1 2" key="1">
    <citation type="submission" date="2017-01" db="EMBL/GenBank/DDBJ databases">
        <title>The cable genome- insights into the physiology and evolution of filamentous bacteria capable of sulfide oxidation via long distance electron transfer.</title>
        <authorList>
            <person name="Schreiber L."/>
            <person name="Bjerg J.T."/>
            <person name="Boggild A."/>
            <person name="Van De Vossenberg J."/>
            <person name="Meysman F."/>
            <person name="Nielsen L.P."/>
            <person name="Schramm A."/>
            <person name="Kjeldsen K.U."/>
        </authorList>
    </citation>
    <scope>NUCLEOTIDE SEQUENCE [LARGE SCALE GENOMIC DNA]</scope>
    <source>
        <strain evidence="1">MCF</strain>
    </source>
</reference>
<comment type="caution">
    <text evidence="1">The sequence shown here is derived from an EMBL/GenBank/DDBJ whole genome shotgun (WGS) entry which is preliminary data.</text>
</comment>
<accession>A0A444J485</accession>
<keyword evidence="2" id="KW-1185">Reference proteome</keyword>
<dbReference type="EMBL" id="MTKO01000016">
    <property type="protein sequence ID" value="RWX47888.1"/>
    <property type="molecule type" value="Genomic_DNA"/>
</dbReference>
<evidence type="ECO:0000313" key="2">
    <source>
        <dbReference type="Proteomes" id="UP000287853"/>
    </source>
</evidence>
<proteinExistence type="predicted"/>
<name>A0A444J485_9BACT</name>
<evidence type="ECO:0000313" key="1">
    <source>
        <dbReference type="EMBL" id="RWX47888.1"/>
    </source>
</evidence>
<dbReference type="Proteomes" id="UP000287853">
    <property type="component" value="Unassembled WGS sequence"/>
</dbReference>